<dbReference type="RefSeq" id="WP_013170068.1">
    <property type="nucleotide sequence ID" value="NC_014218.1"/>
</dbReference>
<keyword evidence="1" id="KW-0812">Transmembrane</keyword>
<dbReference type="EMBL" id="CP002045">
    <property type="protein sequence ID" value="ADH92572.1"/>
    <property type="molecule type" value="Genomic_DNA"/>
</dbReference>
<dbReference type="OrthoDB" id="2087435at2"/>
<keyword evidence="3" id="KW-1185">Reference proteome</keyword>
<evidence type="ECO:0000313" key="2">
    <source>
        <dbReference type="EMBL" id="ADH92572.1"/>
    </source>
</evidence>
<dbReference type="KEGG" id="ahe:Arch_0846"/>
<evidence type="ECO:0000313" key="3">
    <source>
        <dbReference type="Proteomes" id="UP000000376"/>
    </source>
</evidence>
<reference evidence="2 3" key="1">
    <citation type="journal article" date="2010" name="Stand. Genomic Sci.">
        <title>Complete genome sequence of Arcanobacterium haemolyticum type strain (11018).</title>
        <authorList>
            <person name="Yasawong M."/>
            <person name="Teshima H."/>
            <person name="Lapidus A."/>
            <person name="Nolan M."/>
            <person name="Lucas S."/>
            <person name="Glavina Del Rio T."/>
            <person name="Tice H."/>
            <person name="Cheng J."/>
            <person name="Bruce D."/>
            <person name="Detter C."/>
            <person name="Tapia R."/>
            <person name="Han C."/>
            <person name="Goodwin L."/>
            <person name="Pitluck S."/>
            <person name="Liolios K."/>
            <person name="Ivanova N."/>
            <person name="Mavromatis K."/>
            <person name="Mikhailova N."/>
            <person name="Pati A."/>
            <person name="Chen A."/>
            <person name="Palaniappan K."/>
            <person name="Land M."/>
            <person name="Hauser L."/>
            <person name="Chang Y."/>
            <person name="Jeffries C."/>
            <person name="Rohde M."/>
            <person name="Sikorski J."/>
            <person name="Pukall R."/>
            <person name="Goker M."/>
            <person name="Woyke T."/>
            <person name="Bristow J."/>
            <person name="Eisen J."/>
            <person name="Markowitz V."/>
            <person name="Hugenholtz P."/>
            <person name="Kyrpides N."/>
            <person name="Klenk H."/>
        </authorList>
    </citation>
    <scope>NUCLEOTIDE SEQUENCE [LARGE SCALE GENOMIC DNA]</scope>
    <source>
        <strain evidence="3">ATCC 9345 / DSM 20595 / CCUG 17215 / LMG 16163 / NBRC 15585 / NCTC 8452 / 11018</strain>
    </source>
</reference>
<feature type="transmembrane region" description="Helical" evidence="1">
    <location>
        <begin position="118"/>
        <end position="145"/>
    </location>
</feature>
<keyword evidence="1" id="KW-1133">Transmembrane helix</keyword>
<accession>D7BNS3</accession>
<dbReference type="STRING" id="644284.Arch_0846"/>
<proteinExistence type="predicted"/>
<feature type="transmembrane region" description="Helical" evidence="1">
    <location>
        <begin position="52"/>
        <end position="73"/>
    </location>
</feature>
<feature type="transmembrane region" description="Helical" evidence="1">
    <location>
        <begin position="80"/>
        <end position="98"/>
    </location>
</feature>
<dbReference type="eggNOG" id="COG1989">
    <property type="taxonomic scope" value="Bacteria"/>
</dbReference>
<dbReference type="AlphaFoldDB" id="D7BNS3"/>
<dbReference type="HOGENOM" id="CLU_1479185_0_0_11"/>
<evidence type="ECO:0008006" key="4">
    <source>
        <dbReference type="Google" id="ProtNLM"/>
    </source>
</evidence>
<keyword evidence="1" id="KW-0472">Membrane</keyword>
<gene>
    <name evidence="2" type="ordered locus">Arch_0846</name>
</gene>
<evidence type="ECO:0000256" key="1">
    <source>
        <dbReference type="SAM" id="Phobius"/>
    </source>
</evidence>
<name>D7BNS3_ARCHD</name>
<organism evidence="2 3">
    <name type="scientific">Arcanobacterium haemolyticum (strain ATCC 9345 / DSM 20595 / CCM 5947 / CCUG 17215 / LMG 16163 / NBRC 15585 / NCTC 8452 / 11018)</name>
    <dbReference type="NCBI Taxonomy" id="644284"/>
    <lineage>
        <taxon>Bacteria</taxon>
        <taxon>Bacillati</taxon>
        <taxon>Actinomycetota</taxon>
        <taxon>Actinomycetes</taxon>
        <taxon>Actinomycetales</taxon>
        <taxon>Actinomycetaceae</taxon>
        <taxon>Arcanobacterium</taxon>
    </lineage>
</organism>
<protein>
    <recommendedName>
        <fullName evidence="4">Peptidase A24A prepilin type IV</fullName>
    </recommendedName>
</protein>
<dbReference type="GO" id="GO:0004190">
    <property type="term" value="F:aspartic-type endopeptidase activity"/>
    <property type="evidence" value="ECO:0007669"/>
    <property type="project" value="InterPro"/>
</dbReference>
<dbReference type="Proteomes" id="UP000000376">
    <property type="component" value="Chromosome"/>
</dbReference>
<feature type="transmembrane region" description="Helical" evidence="1">
    <location>
        <begin position="12"/>
        <end position="40"/>
    </location>
</feature>
<sequence length="182" mass="19781">MEQRHWKISCILALICATIAGIIAPNYVTLICATLFFGLLTANAVHDYITQTLLVSLTHATLCVAIAQTLWNYGIEPERWLNIALILTAICVPLWAISRLSRGALIGMGDVRLLVPLIVWHTTTILYVLMLAVISAGIVATAGLVCKAFTRNSTIPFGPFLVGSSWAIWVSMNAVSLTQLCL</sequence>
<dbReference type="GO" id="GO:0016020">
    <property type="term" value="C:membrane"/>
    <property type="evidence" value="ECO:0007669"/>
    <property type="project" value="InterPro"/>
</dbReference>
<feature type="transmembrane region" description="Helical" evidence="1">
    <location>
        <begin position="157"/>
        <end position="177"/>
    </location>
</feature>